<dbReference type="Pfam" id="PF16927">
    <property type="entry name" value="HisKA_7TM"/>
    <property type="match status" value="1"/>
</dbReference>
<dbReference type="InterPro" id="IPR043128">
    <property type="entry name" value="Rev_trsase/Diguanyl_cyclase"/>
</dbReference>
<dbReference type="InterPro" id="IPR050469">
    <property type="entry name" value="Diguanylate_Cyclase"/>
</dbReference>
<protein>
    <submittedName>
        <fullName evidence="3">Diguanylate cyclase</fullName>
        <ecNumber evidence="3">2.7.7.65</ecNumber>
    </submittedName>
</protein>
<feature type="domain" description="GGDEF" evidence="2">
    <location>
        <begin position="376"/>
        <end position="509"/>
    </location>
</feature>
<dbReference type="InterPro" id="IPR029787">
    <property type="entry name" value="Nucleotide_cyclase"/>
</dbReference>
<organism evidence="3 4">
    <name type="scientific">Lysinibacillus irui</name>
    <dbReference type="NCBI Taxonomy" id="2998077"/>
    <lineage>
        <taxon>Bacteria</taxon>
        <taxon>Bacillati</taxon>
        <taxon>Bacillota</taxon>
        <taxon>Bacilli</taxon>
        <taxon>Bacillales</taxon>
        <taxon>Bacillaceae</taxon>
        <taxon>Lysinibacillus</taxon>
    </lineage>
</organism>
<dbReference type="SUPFAM" id="SSF55785">
    <property type="entry name" value="PYP-like sensor domain (PAS domain)"/>
    <property type="match status" value="1"/>
</dbReference>
<dbReference type="EC" id="2.7.7.65" evidence="3"/>
<dbReference type="Proteomes" id="UP001219585">
    <property type="component" value="Chromosome"/>
</dbReference>
<dbReference type="Pfam" id="PF00990">
    <property type="entry name" value="GGDEF"/>
    <property type="match status" value="1"/>
</dbReference>
<feature type="transmembrane region" description="Helical" evidence="1">
    <location>
        <begin position="40"/>
        <end position="65"/>
    </location>
</feature>
<dbReference type="AlphaFoldDB" id="A0AAJ5RQ01"/>
<feature type="transmembrane region" description="Helical" evidence="1">
    <location>
        <begin position="143"/>
        <end position="166"/>
    </location>
</feature>
<dbReference type="InterPro" id="IPR035965">
    <property type="entry name" value="PAS-like_dom_sf"/>
</dbReference>
<dbReference type="GO" id="GO:0043709">
    <property type="term" value="P:cell adhesion involved in single-species biofilm formation"/>
    <property type="evidence" value="ECO:0007669"/>
    <property type="project" value="TreeGrafter"/>
</dbReference>
<dbReference type="CDD" id="cd01949">
    <property type="entry name" value="GGDEF"/>
    <property type="match status" value="1"/>
</dbReference>
<dbReference type="EMBL" id="CP113527">
    <property type="protein sequence ID" value="WDV06890.1"/>
    <property type="molecule type" value="Genomic_DNA"/>
</dbReference>
<feature type="transmembrane region" description="Helical" evidence="1">
    <location>
        <begin position="71"/>
        <end position="89"/>
    </location>
</feature>
<dbReference type="PANTHER" id="PTHR45138">
    <property type="entry name" value="REGULATORY COMPONENTS OF SENSORY TRANSDUCTION SYSTEM"/>
    <property type="match status" value="1"/>
</dbReference>
<dbReference type="SUPFAM" id="SSF55073">
    <property type="entry name" value="Nucleotide cyclase"/>
    <property type="match status" value="1"/>
</dbReference>
<dbReference type="GO" id="GO:0005886">
    <property type="term" value="C:plasma membrane"/>
    <property type="evidence" value="ECO:0007669"/>
    <property type="project" value="TreeGrafter"/>
</dbReference>
<keyword evidence="3" id="KW-0548">Nucleotidyltransferase</keyword>
<feature type="transmembrane region" description="Helical" evidence="1">
    <location>
        <begin position="6"/>
        <end position="28"/>
    </location>
</feature>
<keyword evidence="1" id="KW-0472">Membrane</keyword>
<evidence type="ECO:0000259" key="2">
    <source>
        <dbReference type="PROSITE" id="PS50887"/>
    </source>
</evidence>
<keyword evidence="3" id="KW-0808">Transferase</keyword>
<dbReference type="RefSeq" id="WP_274795049.1">
    <property type="nucleotide sequence ID" value="NZ_CP113527.1"/>
</dbReference>
<dbReference type="Gene3D" id="3.30.450.20">
    <property type="entry name" value="PAS domain"/>
    <property type="match status" value="1"/>
</dbReference>
<dbReference type="GO" id="GO:1902201">
    <property type="term" value="P:negative regulation of bacterial-type flagellum-dependent cell motility"/>
    <property type="evidence" value="ECO:0007669"/>
    <property type="project" value="TreeGrafter"/>
</dbReference>
<evidence type="ECO:0000256" key="1">
    <source>
        <dbReference type="SAM" id="Phobius"/>
    </source>
</evidence>
<reference evidence="3" key="1">
    <citation type="submission" date="2022-11" db="EMBL/GenBank/DDBJ databases">
        <title>Lysinibacillus irui.</title>
        <authorList>
            <person name="Akintayo S.O."/>
        </authorList>
    </citation>
    <scope>NUCLEOTIDE SEQUENCE</scope>
    <source>
        <strain evidence="3">IRB4-01</strain>
    </source>
</reference>
<evidence type="ECO:0000313" key="3">
    <source>
        <dbReference type="EMBL" id="WDV06890.1"/>
    </source>
</evidence>
<dbReference type="NCBIfam" id="TIGR00254">
    <property type="entry name" value="GGDEF"/>
    <property type="match status" value="1"/>
</dbReference>
<dbReference type="PANTHER" id="PTHR45138:SF9">
    <property type="entry name" value="DIGUANYLATE CYCLASE DGCM-RELATED"/>
    <property type="match status" value="1"/>
</dbReference>
<accession>A0AAJ5RQ01</accession>
<dbReference type="InterPro" id="IPR031621">
    <property type="entry name" value="HisKA_7TM"/>
</dbReference>
<feature type="transmembrane region" description="Helical" evidence="1">
    <location>
        <begin position="101"/>
        <end position="123"/>
    </location>
</feature>
<keyword evidence="1" id="KW-0812">Transmembrane</keyword>
<dbReference type="KEGG" id="liu:OU989_22175"/>
<sequence>MNSQLTAFITLGCTSGVLNLYLCLYVFLQRFNYTKIAHLFISYTALISIYCFASAFGLIATTLGAIKFWTAIQYAGMATSTPLGLLFIMRYLGFQLTRKKVIALLSIPFISLIMVATNDMHHFHYRVFEIDPVLGSPYIHQEIGVWYIIHGIFTFGCMFVAFLLIVKQWKETSKAYRKQLIALMCGQLIPMVTAFIYLLGLTPQGVDPVPMVLWASSLLYLWSISSSRLFSVMPITKDVIFHNINDGVIVLDESSRLIEFNQSCNQMFPQLSRSMFGMDFAQVWLQVTGQFMPFNLKAIENTQEIELNHINRTYQVRISALQHVNHGNGLLLIFTDFTEVKKLQHMLEQQAYYDELTQIYNRRAFFKHLETYEEATGFTVVLMDIDHFKHVNDTYGHATGDQLLVHVVKACQSELKNGQFFARYGGEEFVLTLKGYTLAEGEKLANQLCRSIETSPLMTIVGTIRATISCGVAEGKIGEESLYQLLNKADKALYAAKEAGRNRVHVYRE</sequence>
<dbReference type="GO" id="GO:0052621">
    <property type="term" value="F:diguanylate cyclase activity"/>
    <property type="evidence" value="ECO:0007669"/>
    <property type="project" value="UniProtKB-EC"/>
</dbReference>
<dbReference type="PROSITE" id="PS50887">
    <property type="entry name" value="GGDEF"/>
    <property type="match status" value="1"/>
</dbReference>
<dbReference type="SMART" id="SM00267">
    <property type="entry name" value="GGDEF"/>
    <property type="match status" value="1"/>
</dbReference>
<dbReference type="Gene3D" id="3.30.70.270">
    <property type="match status" value="1"/>
</dbReference>
<feature type="transmembrane region" description="Helical" evidence="1">
    <location>
        <begin position="178"/>
        <end position="199"/>
    </location>
</feature>
<evidence type="ECO:0000313" key="4">
    <source>
        <dbReference type="Proteomes" id="UP001219585"/>
    </source>
</evidence>
<keyword evidence="1" id="KW-1133">Transmembrane helix</keyword>
<dbReference type="InterPro" id="IPR000160">
    <property type="entry name" value="GGDEF_dom"/>
</dbReference>
<gene>
    <name evidence="3" type="ORF">OU989_22175</name>
</gene>
<proteinExistence type="predicted"/>
<name>A0AAJ5RQ01_9BACI</name>
<dbReference type="FunFam" id="3.30.70.270:FF:000001">
    <property type="entry name" value="Diguanylate cyclase domain protein"/>
    <property type="match status" value="1"/>
</dbReference>